<dbReference type="EMBL" id="JAEPRC010000676">
    <property type="protein sequence ID" value="KAG2193065.1"/>
    <property type="molecule type" value="Genomic_DNA"/>
</dbReference>
<evidence type="ECO:0000313" key="11">
    <source>
        <dbReference type="Proteomes" id="UP000650833"/>
    </source>
</evidence>
<dbReference type="GO" id="GO:0036297">
    <property type="term" value="P:interstrand cross-link repair"/>
    <property type="evidence" value="ECO:0007669"/>
    <property type="project" value="TreeGrafter"/>
</dbReference>
<gene>
    <name evidence="10" type="ORF">INT46_003591</name>
</gene>
<evidence type="ECO:0000256" key="4">
    <source>
        <dbReference type="ARBA" id="ARBA00022763"/>
    </source>
</evidence>
<organism evidence="10 11">
    <name type="scientific">Mucor plumbeus</name>
    <dbReference type="NCBI Taxonomy" id="97098"/>
    <lineage>
        <taxon>Eukaryota</taxon>
        <taxon>Fungi</taxon>
        <taxon>Fungi incertae sedis</taxon>
        <taxon>Mucoromycota</taxon>
        <taxon>Mucoromycotina</taxon>
        <taxon>Mucoromycetes</taxon>
        <taxon>Mucorales</taxon>
        <taxon>Mucorineae</taxon>
        <taxon>Mucoraceae</taxon>
        <taxon>Mucor</taxon>
    </lineage>
</organism>
<name>A0A8H7QJZ0_9FUNG</name>
<comment type="similarity">
    <text evidence="2">Belongs to the MGM101 family.</text>
</comment>
<dbReference type="GO" id="GO:0000262">
    <property type="term" value="C:mitochondrial chromosome"/>
    <property type="evidence" value="ECO:0007669"/>
    <property type="project" value="InterPro"/>
</dbReference>
<evidence type="ECO:0000256" key="7">
    <source>
        <dbReference type="ARBA" id="ARBA00023128"/>
    </source>
</evidence>
<keyword evidence="6" id="KW-0238">DNA-binding</keyword>
<dbReference type="AlphaFoldDB" id="A0A8H7QJZ0"/>
<evidence type="ECO:0000256" key="3">
    <source>
        <dbReference type="ARBA" id="ARBA00013628"/>
    </source>
</evidence>
<dbReference type="PANTHER" id="PTHR31404">
    <property type="entry name" value="MITOCHONDRIAL GENOME MAINTENANCE PROTEIN MGM101"/>
    <property type="match status" value="1"/>
</dbReference>
<evidence type="ECO:0000256" key="5">
    <source>
        <dbReference type="ARBA" id="ARBA00022946"/>
    </source>
</evidence>
<keyword evidence="7" id="KW-0496">Mitochondrion</keyword>
<dbReference type="OrthoDB" id="17164at2759"/>
<dbReference type="GO" id="GO:0003697">
    <property type="term" value="F:single-stranded DNA binding"/>
    <property type="evidence" value="ECO:0007669"/>
    <property type="project" value="InterPro"/>
</dbReference>
<dbReference type="Proteomes" id="UP000650833">
    <property type="component" value="Unassembled WGS sequence"/>
</dbReference>
<dbReference type="PANTHER" id="PTHR31404:SF0">
    <property type="entry name" value="MITOCHONDRIAL GENOME MAINTENANCE PROTEIN MGM101"/>
    <property type="match status" value="1"/>
</dbReference>
<proteinExistence type="inferred from homology"/>
<evidence type="ECO:0000256" key="2">
    <source>
        <dbReference type="ARBA" id="ARBA00007053"/>
    </source>
</evidence>
<evidence type="ECO:0000256" key="8">
    <source>
        <dbReference type="ARBA" id="ARBA00023204"/>
    </source>
</evidence>
<accession>A0A8H7QJZ0</accession>
<keyword evidence="9" id="KW-1135">Mitochondrion nucleoid</keyword>
<comment type="caution">
    <text evidence="10">The sequence shown here is derived from an EMBL/GenBank/DDBJ whole genome shotgun (WGS) entry which is preliminary data.</text>
</comment>
<evidence type="ECO:0000256" key="9">
    <source>
        <dbReference type="ARBA" id="ARBA00023271"/>
    </source>
</evidence>
<keyword evidence="4" id="KW-0227">DNA damage</keyword>
<dbReference type="GO" id="GO:0000725">
    <property type="term" value="P:recombinational repair"/>
    <property type="evidence" value="ECO:0007669"/>
    <property type="project" value="TreeGrafter"/>
</dbReference>
<dbReference type="InterPro" id="IPR009446">
    <property type="entry name" value="Mgm101"/>
</dbReference>
<dbReference type="Pfam" id="PF06420">
    <property type="entry name" value="Mgm101p"/>
    <property type="match status" value="1"/>
</dbReference>
<evidence type="ECO:0000313" key="10">
    <source>
        <dbReference type="EMBL" id="KAG2193065.1"/>
    </source>
</evidence>
<keyword evidence="5" id="KW-0809">Transit peptide</keyword>
<evidence type="ECO:0000256" key="6">
    <source>
        <dbReference type="ARBA" id="ARBA00023125"/>
    </source>
</evidence>
<comment type="subcellular location">
    <subcellularLocation>
        <location evidence="1">Mitochondrion matrix</location>
        <location evidence="1">Mitochondrion nucleoid</location>
    </subcellularLocation>
</comment>
<sequence>MQAISTNLRRIAVKPTILQGFSFQRNVTTTRYVKLNKKEVVTPTTTTPTKSKFESKVPEVAKEPTIEAKNVKPAVAMQPQHFATTDQFDTSQLQLEQQEEPKEAGHNWSSSFYGLSIEKFPRDVADILLEPVSAEDIEIKPDGLIYLPEIKYRRILNRAFGPGGWGLAPRGEHTISTKNISREYALICSGRFVSQARGEQDYFDVSGLPTASEGCKSNALMRCCKDLGIASELWDPVFIRKYKKKYCTEVWAEHVTTKKKKKLWRKKDDVLEYPYKEN</sequence>
<evidence type="ECO:0000256" key="1">
    <source>
        <dbReference type="ARBA" id="ARBA00004436"/>
    </source>
</evidence>
<keyword evidence="11" id="KW-1185">Reference proteome</keyword>
<protein>
    <recommendedName>
        <fullName evidence="3">Mitochondrial genome maintenance protein MGM101</fullName>
    </recommendedName>
</protein>
<reference evidence="10" key="1">
    <citation type="submission" date="2020-12" db="EMBL/GenBank/DDBJ databases">
        <title>Metabolic potential, ecology and presence of endohyphal bacteria is reflected in genomic diversity of Mucoromycotina.</title>
        <authorList>
            <person name="Muszewska A."/>
            <person name="Okrasinska A."/>
            <person name="Steczkiewicz K."/>
            <person name="Drgas O."/>
            <person name="Orlowska M."/>
            <person name="Perlinska-Lenart U."/>
            <person name="Aleksandrzak-Piekarczyk T."/>
            <person name="Szatraj K."/>
            <person name="Zielenkiewicz U."/>
            <person name="Pilsyk S."/>
            <person name="Malc E."/>
            <person name="Mieczkowski P."/>
            <person name="Kruszewska J.S."/>
            <person name="Biernat P."/>
            <person name="Pawlowska J."/>
        </authorList>
    </citation>
    <scope>NUCLEOTIDE SEQUENCE</scope>
    <source>
        <strain evidence="10">CBS 226.32</strain>
    </source>
</reference>
<keyword evidence="8" id="KW-0234">DNA repair</keyword>